<name>B0JQA9_MICAN</name>
<dbReference type="EnsemblBacteria" id="BAG00568">
    <property type="protein sequence ID" value="BAG00568"/>
    <property type="gene ID" value="MAE_07460"/>
</dbReference>
<proteinExistence type="predicted"/>
<evidence type="ECO:0000313" key="1">
    <source>
        <dbReference type="EMBL" id="BAG00568.1"/>
    </source>
</evidence>
<dbReference type="KEGG" id="mar:MAE_07460"/>
<accession>B0JQA9</accession>
<dbReference type="PaxDb" id="449447-MAE_07460"/>
<keyword evidence="2" id="KW-1185">Reference proteome</keyword>
<gene>
    <name evidence="1" type="ordered locus">MAE_07460</name>
</gene>
<evidence type="ECO:0000313" key="2">
    <source>
        <dbReference type="Proteomes" id="UP000001510"/>
    </source>
</evidence>
<sequence>MLFIFFMLHLAIDYSIGDLGRSPKRAAKWCAFLGCGERSVKLAYTIIIRAIDV</sequence>
<protein>
    <submittedName>
        <fullName evidence="1">Uncharacterized protein</fullName>
    </submittedName>
</protein>
<reference evidence="1 2" key="1">
    <citation type="journal article" date="2007" name="DNA Res.">
        <title>Complete genomic structure of the bloom-forming toxic cyanobacterium Microcystis aeruginosa NIES-843.</title>
        <authorList>
            <person name="Kaneko T."/>
            <person name="Nakajima N."/>
            <person name="Okamoto S."/>
            <person name="Suzuki I."/>
            <person name="Tanabe Y."/>
            <person name="Tamaoki M."/>
            <person name="Nakamura Y."/>
            <person name="Kasai F."/>
            <person name="Watanabe A."/>
            <person name="Kawashima K."/>
            <person name="Kishida Y."/>
            <person name="Ono A."/>
            <person name="Shimizu Y."/>
            <person name="Takahashi C."/>
            <person name="Minami C."/>
            <person name="Fujishiro T."/>
            <person name="Kohara M."/>
            <person name="Katoh M."/>
            <person name="Nakazaki N."/>
            <person name="Nakayama S."/>
            <person name="Yamada M."/>
            <person name="Tabata S."/>
            <person name="Watanabe M.M."/>
        </authorList>
    </citation>
    <scope>NUCLEOTIDE SEQUENCE [LARGE SCALE GENOMIC DNA]</scope>
    <source>
        <strain evidence="2">NIES-843 / IAM M-247</strain>
    </source>
</reference>
<dbReference type="EMBL" id="AP009552">
    <property type="protein sequence ID" value="BAG00568.1"/>
    <property type="molecule type" value="Genomic_DNA"/>
</dbReference>
<dbReference type="STRING" id="449447.MAE_07460"/>
<organism evidence="1 2">
    <name type="scientific">Microcystis aeruginosa (strain NIES-843 / IAM M-2473)</name>
    <dbReference type="NCBI Taxonomy" id="449447"/>
    <lineage>
        <taxon>Bacteria</taxon>
        <taxon>Bacillati</taxon>
        <taxon>Cyanobacteriota</taxon>
        <taxon>Cyanophyceae</taxon>
        <taxon>Oscillatoriophycideae</taxon>
        <taxon>Chroococcales</taxon>
        <taxon>Microcystaceae</taxon>
        <taxon>Microcystis</taxon>
    </lineage>
</organism>
<dbReference type="HOGENOM" id="CLU_3063455_0_0_3"/>
<dbReference type="Proteomes" id="UP000001510">
    <property type="component" value="Chromosome"/>
</dbReference>
<dbReference type="AlphaFoldDB" id="B0JQA9"/>